<evidence type="ECO:0000313" key="2">
    <source>
        <dbReference type="EMBL" id="MBW0516184.1"/>
    </source>
</evidence>
<evidence type="ECO:0000256" key="1">
    <source>
        <dbReference type="SAM" id="MobiDB-lite"/>
    </source>
</evidence>
<proteinExistence type="predicted"/>
<name>A0A9Q3E7K0_9BASI</name>
<keyword evidence="3" id="KW-1185">Reference proteome</keyword>
<evidence type="ECO:0000313" key="3">
    <source>
        <dbReference type="Proteomes" id="UP000765509"/>
    </source>
</evidence>
<protein>
    <submittedName>
        <fullName evidence="2">Uncharacterized protein</fullName>
    </submittedName>
</protein>
<dbReference type="EMBL" id="AVOT02025097">
    <property type="protein sequence ID" value="MBW0516184.1"/>
    <property type="molecule type" value="Genomic_DNA"/>
</dbReference>
<gene>
    <name evidence="2" type="ORF">O181_055899</name>
</gene>
<accession>A0A9Q3E7K0</accession>
<comment type="caution">
    <text evidence="2">The sequence shown here is derived from an EMBL/GenBank/DDBJ whole genome shotgun (WGS) entry which is preliminary data.</text>
</comment>
<reference evidence="2" key="1">
    <citation type="submission" date="2021-03" db="EMBL/GenBank/DDBJ databases">
        <title>Draft genome sequence of rust myrtle Austropuccinia psidii MF-1, a brazilian biotype.</title>
        <authorList>
            <person name="Quecine M.C."/>
            <person name="Pachon D.M.R."/>
            <person name="Bonatelli M.L."/>
            <person name="Correr F.H."/>
            <person name="Franceschini L.M."/>
            <person name="Leite T.F."/>
            <person name="Margarido G.R.A."/>
            <person name="Almeida C.A."/>
            <person name="Ferrarezi J.A."/>
            <person name="Labate C.A."/>
        </authorList>
    </citation>
    <scope>NUCLEOTIDE SEQUENCE</scope>
    <source>
        <strain evidence="2">MF-1</strain>
    </source>
</reference>
<feature type="region of interest" description="Disordered" evidence="1">
    <location>
        <begin position="1"/>
        <end position="31"/>
    </location>
</feature>
<dbReference type="Proteomes" id="UP000765509">
    <property type="component" value="Unassembled WGS sequence"/>
</dbReference>
<feature type="region of interest" description="Disordered" evidence="1">
    <location>
        <begin position="133"/>
        <end position="158"/>
    </location>
</feature>
<feature type="region of interest" description="Disordered" evidence="1">
    <location>
        <begin position="94"/>
        <end position="118"/>
    </location>
</feature>
<organism evidence="2 3">
    <name type="scientific">Austropuccinia psidii MF-1</name>
    <dbReference type="NCBI Taxonomy" id="1389203"/>
    <lineage>
        <taxon>Eukaryota</taxon>
        <taxon>Fungi</taxon>
        <taxon>Dikarya</taxon>
        <taxon>Basidiomycota</taxon>
        <taxon>Pucciniomycotina</taxon>
        <taxon>Pucciniomycetes</taxon>
        <taxon>Pucciniales</taxon>
        <taxon>Sphaerophragmiaceae</taxon>
        <taxon>Austropuccinia</taxon>
    </lineage>
</organism>
<dbReference type="AlphaFoldDB" id="A0A9Q3E7K0"/>
<feature type="compositionally biased region" description="Basic and acidic residues" evidence="1">
    <location>
        <begin position="12"/>
        <end position="24"/>
    </location>
</feature>
<sequence>MTADQEIQVINPKDKDFSPEERQKWSMPELPPVPKVSVQELVYGGKTAGVGASSNPLERDNELLSSSEEFLGDRKDIGPSEGLYCNVLQRESPTDKSLFQKPKHTVTEPEEAFDPKKGQQLCGISSSLYNKFQKWSRKPQRPIRRERISKAQMEQALP</sequence>